<protein>
    <submittedName>
        <fullName evidence="2">Uncharacterized protein</fullName>
    </submittedName>
</protein>
<dbReference type="EMBL" id="JABSTV010001247">
    <property type="protein sequence ID" value="KAH7971619.1"/>
    <property type="molecule type" value="Genomic_DNA"/>
</dbReference>
<feature type="transmembrane region" description="Helical" evidence="1">
    <location>
        <begin position="159"/>
        <end position="182"/>
    </location>
</feature>
<keyword evidence="1" id="KW-0812">Transmembrane</keyword>
<comment type="caution">
    <text evidence="2">The sequence shown here is derived from an EMBL/GenBank/DDBJ whole genome shotgun (WGS) entry which is preliminary data.</text>
</comment>
<evidence type="ECO:0000256" key="1">
    <source>
        <dbReference type="SAM" id="Phobius"/>
    </source>
</evidence>
<proteinExistence type="predicted"/>
<keyword evidence="1" id="KW-0472">Membrane</keyword>
<keyword evidence="1" id="KW-1133">Transmembrane helix</keyword>
<organism evidence="2 3">
    <name type="scientific">Rhipicephalus sanguineus</name>
    <name type="common">Brown dog tick</name>
    <name type="synonym">Ixodes sanguineus</name>
    <dbReference type="NCBI Taxonomy" id="34632"/>
    <lineage>
        <taxon>Eukaryota</taxon>
        <taxon>Metazoa</taxon>
        <taxon>Ecdysozoa</taxon>
        <taxon>Arthropoda</taxon>
        <taxon>Chelicerata</taxon>
        <taxon>Arachnida</taxon>
        <taxon>Acari</taxon>
        <taxon>Parasitiformes</taxon>
        <taxon>Ixodida</taxon>
        <taxon>Ixodoidea</taxon>
        <taxon>Ixodidae</taxon>
        <taxon>Rhipicephalinae</taxon>
        <taxon>Rhipicephalus</taxon>
        <taxon>Rhipicephalus</taxon>
    </lineage>
</organism>
<sequence length="258" mass="29169">MAASVLQQTQVVLSPADEKWVLLQGDGDTVNEQLLEEQDGDARRGKESSPNAVEAQLSPYDLEKFLWWCRYGSYDMTGVEENIRNAAERLESAQVTEKFFWWWRSAWNDAFVRKTLWEDNRLYILIAGLSASTVFQESWREDTFGWFPQLLADMARVYVLTAAVVPSAALVFLMGTDVKVTLRATSLHYRIMMEYRKLVASGRVKGRADWKPSPYLIAAIFVVPLGMMLSIYVDILFLVFSQSSAHPGHAALAATGDI</sequence>
<reference evidence="2" key="2">
    <citation type="submission" date="2021-09" db="EMBL/GenBank/DDBJ databases">
        <authorList>
            <person name="Jia N."/>
            <person name="Wang J."/>
            <person name="Shi W."/>
            <person name="Du L."/>
            <person name="Sun Y."/>
            <person name="Zhan W."/>
            <person name="Jiang J."/>
            <person name="Wang Q."/>
            <person name="Zhang B."/>
            <person name="Ji P."/>
            <person name="Sakyi L.B."/>
            <person name="Cui X."/>
            <person name="Yuan T."/>
            <person name="Jiang B."/>
            <person name="Yang W."/>
            <person name="Lam T.T.-Y."/>
            <person name="Chang Q."/>
            <person name="Ding S."/>
            <person name="Wang X."/>
            <person name="Zhu J."/>
            <person name="Ruan X."/>
            <person name="Zhao L."/>
            <person name="Wei J."/>
            <person name="Que T."/>
            <person name="Du C."/>
            <person name="Cheng J."/>
            <person name="Dai P."/>
            <person name="Han X."/>
            <person name="Huang E."/>
            <person name="Gao Y."/>
            <person name="Liu J."/>
            <person name="Shao H."/>
            <person name="Ye R."/>
            <person name="Li L."/>
            <person name="Wei W."/>
            <person name="Wang X."/>
            <person name="Wang C."/>
            <person name="Huo Q."/>
            <person name="Li W."/>
            <person name="Guo W."/>
            <person name="Chen H."/>
            <person name="Chen S."/>
            <person name="Zhou L."/>
            <person name="Zhou L."/>
            <person name="Ni X."/>
            <person name="Tian J."/>
            <person name="Zhou Y."/>
            <person name="Sheng Y."/>
            <person name="Liu T."/>
            <person name="Pan Y."/>
            <person name="Xia L."/>
            <person name="Li J."/>
            <person name="Zhao F."/>
            <person name="Cao W."/>
        </authorList>
    </citation>
    <scope>NUCLEOTIDE SEQUENCE</scope>
    <source>
        <strain evidence="2">Rsan-2018</strain>
        <tissue evidence="2">Larvae</tissue>
    </source>
</reference>
<evidence type="ECO:0000313" key="3">
    <source>
        <dbReference type="Proteomes" id="UP000821837"/>
    </source>
</evidence>
<evidence type="ECO:0000313" key="2">
    <source>
        <dbReference type="EMBL" id="KAH7971619.1"/>
    </source>
</evidence>
<name>A0A9D4QA86_RHISA</name>
<feature type="transmembrane region" description="Helical" evidence="1">
    <location>
        <begin position="122"/>
        <end position="139"/>
    </location>
</feature>
<gene>
    <name evidence="2" type="ORF">HPB52_000648</name>
</gene>
<dbReference type="Proteomes" id="UP000821837">
    <property type="component" value="Chromosome 11"/>
</dbReference>
<feature type="transmembrane region" description="Helical" evidence="1">
    <location>
        <begin position="215"/>
        <end position="240"/>
    </location>
</feature>
<accession>A0A9D4QA86</accession>
<reference evidence="2" key="1">
    <citation type="journal article" date="2020" name="Cell">
        <title>Large-Scale Comparative Analyses of Tick Genomes Elucidate Their Genetic Diversity and Vector Capacities.</title>
        <authorList>
            <consortium name="Tick Genome and Microbiome Consortium (TIGMIC)"/>
            <person name="Jia N."/>
            <person name="Wang J."/>
            <person name="Shi W."/>
            <person name="Du L."/>
            <person name="Sun Y."/>
            <person name="Zhan W."/>
            <person name="Jiang J.F."/>
            <person name="Wang Q."/>
            <person name="Zhang B."/>
            <person name="Ji P."/>
            <person name="Bell-Sakyi L."/>
            <person name="Cui X.M."/>
            <person name="Yuan T.T."/>
            <person name="Jiang B.G."/>
            <person name="Yang W.F."/>
            <person name="Lam T.T."/>
            <person name="Chang Q.C."/>
            <person name="Ding S.J."/>
            <person name="Wang X.J."/>
            <person name="Zhu J.G."/>
            <person name="Ruan X.D."/>
            <person name="Zhao L."/>
            <person name="Wei J.T."/>
            <person name="Ye R.Z."/>
            <person name="Que T.C."/>
            <person name="Du C.H."/>
            <person name="Zhou Y.H."/>
            <person name="Cheng J.X."/>
            <person name="Dai P.F."/>
            <person name="Guo W.B."/>
            <person name="Han X.H."/>
            <person name="Huang E.J."/>
            <person name="Li L.F."/>
            <person name="Wei W."/>
            <person name="Gao Y.C."/>
            <person name="Liu J.Z."/>
            <person name="Shao H.Z."/>
            <person name="Wang X."/>
            <person name="Wang C.C."/>
            <person name="Yang T.C."/>
            <person name="Huo Q.B."/>
            <person name="Li W."/>
            <person name="Chen H.Y."/>
            <person name="Chen S.E."/>
            <person name="Zhou L.G."/>
            <person name="Ni X.B."/>
            <person name="Tian J.H."/>
            <person name="Sheng Y."/>
            <person name="Liu T."/>
            <person name="Pan Y.S."/>
            <person name="Xia L.Y."/>
            <person name="Li J."/>
            <person name="Zhao F."/>
            <person name="Cao W.C."/>
        </authorList>
    </citation>
    <scope>NUCLEOTIDE SEQUENCE</scope>
    <source>
        <strain evidence="2">Rsan-2018</strain>
    </source>
</reference>
<keyword evidence="3" id="KW-1185">Reference proteome</keyword>
<dbReference type="AlphaFoldDB" id="A0A9D4QA86"/>